<sequence>MSQTANKDSRLHIRCDERTRQLLDKAAGYAQVNLSEFVLSRAIAAAERIVQQQESITLRVEDFQAFLAALDAPDGPNTALQRAVERHAEQVERS</sequence>
<proteinExistence type="inferred from homology"/>
<dbReference type="PANTHER" id="PTHR35401">
    <property type="entry name" value="COPG FAMILY HELIX-TURN-HELIX PROTEIN-RELATED-RELATED"/>
    <property type="match status" value="1"/>
</dbReference>
<comment type="similarity">
    <text evidence="2">Belongs to the TacA antitoxin family.</text>
</comment>
<keyword evidence="4" id="KW-1185">Reference proteome</keyword>
<accession>A0A495VDX4</accession>
<dbReference type="SUPFAM" id="SSF47598">
    <property type="entry name" value="Ribbon-helix-helix"/>
    <property type="match status" value="1"/>
</dbReference>
<protein>
    <submittedName>
        <fullName evidence="3">Uncharacterized protein (DUF1778 family)</fullName>
    </submittedName>
</protein>
<dbReference type="Gene3D" id="1.20.5.780">
    <property type="entry name" value="Single helix bin"/>
    <property type="match status" value="1"/>
</dbReference>
<dbReference type="PANTHER" id="PTHR35401:SF2">
    <property type="entry name" value="ABC-TYPE TRANSPORT SYSTEM"/>
    <property type="match status" value="1"/>
</dbReference>
<dbReference type="InterPro" id="IPR014795">
    <property type="entry name" value="TacA_1-like"/>
</dbReference>
<comment type="caution">
    <text evidence="3">The sequence shown here is derived from an EMBL/GenBank/DDBJ whole genome shotgun (WGS) entry which is preliminary data.</text>
</comment>
<name>A0A495VDX4_9GAMM</name>
<dbReference type="EMBL" id="RBXL01000001">
    <property type="protein sequence ID" value="RKT47562.1"/>
    <property type="molecule type" value="Genomic_DNA"/>
</dbReference>
<evidence type="ECO:0000313" key="4">
    <source>
        <dbReference type="Proteomes" id="UP000274556"/>
    </source>
</evidence>
<evidence type="ECO:0000256" key="1">
    <source>
        <dbReference type="ARBA" id="ARBA00022649"/>
    </source>
</evidence>
<gene>
    <name evidence="3" type="ORF">BDD21_5158</name>
</gene>
<reference evidence="3 4" key="1">
    <citation type="submission" date="2018-10" db="EMBL/GenBank/DDBJ databases">
        <title>Genomic Encyclopedia of Archaeal and Bacterial Type Strains, Phase II (KMG-II): from individual species to whole genera.</title>
        <authorList>
            <person name="Goeker M."/>
        </authorList>
    </citation>
    <scope>NUCLEOTIDE SEQUENCE [LARGE SCALE GENOMIC DNA]</scope>
    <source>
        <strain evidence="3 4">DSM 235</strain>
    </source>
</reference>
<dbReference type="RefSeq" id="WP_120799507.1">
    <property type="nucleotide sequence ID" value="NZ_RBXL01000001.1"/>
</dbReference>
<dbReference type="AlphaFoldDB" id="A0A495VDX4"/>
<organism evidence="3 4">
    <name type="scientific">Thiocapsa rosea</name>
    <dbReference type="NCBI Taxonomy" id="69360"/>
    <lineage>
        <taxon>Bacteria</taxon>
        <taxon>Pseudomonadati</taxon>
        <taxon>Pseudomonadota</taxon>
        <taxon>Gammaproteobacteria</taxon>
        <taxon>Chromatiales</taxon>
        <taxon>Chromatiaceae</taxon>
        <taxon>Thiocapsa</taxon>
    </lineage>
</organism>
<dbReference type="Proteomes" id="UP000274556">
    <property type="component" value="Unassembled WGS sequence"/>
</dbReference>
<dbReference type="OrthoDB" id="5297731at2"/>
<evidence type="ECO:0000313" key="3">
    <source>
        <dbReference type="EMBL" id="RKT47562.1"/>
    </source>
</evidence>
<evidence type="ECO:0000256" key="2">
    <source>
        <dbReference type="ARBA" id="ARBA00049988"/>
    </source>
</evidence>
<dbReference type="InterPro" id="IPR010985">
    <property type="entry name" value="Ribbon_hlx_hlx"/>
</dbReference>
<keyword evidence="1" id="KW-1277">Toxin-antitoxin system</keyword>
<dbReference type="GO" id="GO:0006355">
    <property type="term" value="P:regulation of DNA-templated transcription"/>
    <property type="evidence" value="ECO:0007669"/>
    <property type="project" value="InterPro"/>
</dbReference>
<dbReference type="Pfam" id="PF08681">
    <property type="entry name" value="TacA1"/>
    <property type="match status" value="1"/>
</dbReference>